<dbReference type="Gene3D" id="3.40.50.20">
    <property type="match status" value="1"/>
</dbReference>
<comment type="caution">
    <text evidence="3">The sequence shown here is derived from an EMBL/GenBank/DDBJ whole genome shotgun (WGS) entry which is preliminary data.</text>
</comment>
<name>A0ABT7ULJ2_9FIRM</name>
<evidence type="ECO:0000313" key="3">
    <source>
        <dbReference type="EMBL" id="MDM8199766.1"/>
    </source>
</evidence>
<dbReference type="Gene3D" id="3.30.470.20">
    <property type="entry name" value="ATP-grasp fold, B domain"/>
    <property type="match status" value="1"/>
</dbReference>
<keyword evidence="4" id="KW-1185">Reference proteome</keyword>
<dbReference type="InterPro" id="IPR048764">
    <property type="entry name" value="PylC_N"/>
</dbReference>
<reference evidence="3 4" key="1">
    <citation type="submission" date="2023-06" db="EMBL/GenBank/DDBJ databases">
        <title>Identification and characterization of horizontal gene transfer across gut microbiota members of farm animals based on homology search.</title>
        <authorList>
            <person name="Schwarzerova J."/>
            <person name="Nykrynova M."/>
            <person name="Jureckova K."/>
            <person name="Cejkova D."/>
            <person name="Rychlik I."/>
        </authorList>
    </citation>
    <scope>NUCLEOTIDE SEQUENCE [LARGE SCALE GENOMIC DNA]</scope>
    <source>
        <strain evidence="3 4">ET340</strain>
    </source>
</reference>
<dbReference type="Pfam" id="PF21360">
    <property type="entry name" value="PylC-like_N"/>
    <property type="match status" value="1"/>
</dbReference>
<dbReference type="RefSeq" id="WP_289598421.1">
    <property type="nucleotide sequence ID" value="NZ_JAUDCL010000001.1"/>
</dbReference>
<gene>
    <name evidence="3" type="ORF">QUW08_00380</name>
</gene>
<organism evidence="3 4">
    <name type="scientific">Allofournierella massiliensis</name>
    <dbReference type="NCBI Taxonomy" id="1650663"/>
    <lineage>
        <taxon>Bacteria</taxon>
        <taxon>Bacillati</taxon>
        <taxon>Bacillota</taxon>
        <taxon>Clostridia</taxon>
        <taxon>Eubacteriales</taxon>
        <taxon>Oscillospiraceae</taxon>
        <taxon>Allofournierella</taxon>
    </lineage>
</organism>
<proteinExistence type="predicted"/>
<keyword evidence="1" id="KW-0547">Nucleotide-binding</keyword>
<dbReference type="EMBL" id="JAUDCL010000001">
    <property type="protein sequence ID" value="MDM8199766.1"/>
    <property type="molecule type" value="Genomic_DNA"/>
</dbReference>
<dbReference type="Proteomes" id="UP001529380">
    <property type="component" value="Unassembled WGS sequence"/>
</dbReference>
<dbReference type="PROSITE" id="PS50975">
    <property type="entry name" value="ATP_GRASP"/>
    <property type="match status" value="1"/>
</dbReference>
<dbReference type="InterPro" id="IPR011761">
    <property type="entry name" value="ATP-grasp"/>
</dbReference>
<evidence type="ECO:0000256" key="1">
    <source>
        <dbReference type="PROSITE-ProRule" id="PRU00409"/>
    </source>
</evidence>
<dbReference type="Pfam" id="PF15632">
    <property type="entry name" value="ATPgrasp_Ter"/>
    <property type="match status" value="1"/>
</dbReference>
<sequence length="315" mass="35144">MKTILVTAIGSFSADIALRSLRQAGWRVIGCDIYPRQWLANSLLTDGFYQAPLCADPDYLPFIRRVCESEGVQFLLPLTDLEVDVLSPCRQQLLELGVTLCISGEATIALCRDKLTCFEHLRASTGLPLIPTRRLSDVAPGEAPVPCVLKPRDGRSSQGLHKAPDARHWDFFIQELDPDKTLVQPMIEGRIVTVDVVRDAAGHCVCMPRRELQRTLNGAGLTVETFWDEQLVQMCREAAQALSITGCVNFEWIDSPQGYYFLECNPRFSGGLAFSHLAGYACVENHMACFTGGELQPQVIPQQRVLTRKYHEYSV</sequence>
<dbReference type="SUPFAM" id="SSF56059">
    <property type="entry name" value="Glutathione synthetase ATP-binding domain-like"/>
    <property type="match status" value="1"/>
</dbReference>
<evidence type="ECO:0000259" key="2">
    <source>
        <dbReference type="PROSITE" id="PS50975"/>
    </source>
</evidence>
<feature type="domain" description="ATP-grasp" evidence="2">
    <location>
        <begin position="119"/>
        <end position="291"/>
    </location>
</feature>
<keyword evidence="1" id="KW-0067">ATP-binding</keyword>
<evidence type="ECO:0000313" key="4">
    <source>
        <dbReference type="Proteomes" id="UP001529380"/>
    </source>
</evidence>
<accession>A0ABT7ULJ2</accession>
<protein>
    <submittedName>
        <fullName evidence="3">ATP-grasp domain-containing protein</fullName>
    </submittedName>
</protein>